<dbReference type="Gene3D" id="3.40.50.2300">
    <property type="match status" value="1"/>
</dbReference>
<keyword evidence="1" id="KW-0812">Transmembrane</keyword>
<evidence type="ECO:0000313" key="2">
    <source>
        <dbReference type="EMBL" id="KAF7638235.1"/>
    </source>
</evidence>
<dbReference type="GO" id="GO:0017046">
    <property type="term" value="F:peptide hormone binding"/>
    <property type="evidence" value="ECO:0007669"/>
    <property type="project" value="TreeGrafter"/>
</dbReference>
<dbReference type="PANTHER" id="PTHR44755">
    <property type="entry name" value="NATRIURETIC PEPTIDE RECEPTOR 3-RELATED"/>
    <property type="match status" value="1"/>
</dbReference>
<keyword evidence="1" id="KW-0472">Membrane</keyword>
<dbReference type="PANTHER" id="PTHR44755:SF10">
    <property type="entry name" value="RECEPTOR LIGAND BINDING REGION DOMAIN-CONTAINING PROTEIN"/>
    <property type="match status" value="1"/>
</dbReference>
<dbReference type="SUPFAM" id="SSF53822">
    <property type="entry name" value="Periplasmic binding protein-like I"/>
    <property type="match status" value="1"/>
</dbReference>
<dbReference type="InterPro" id="IPR028082">
    <property type="entry name" value="Peripla_BP_I"/>
</dbReference>
<comment type="caution">
    <text evidence="2">The sequence shown here is derived from an EMBL/GenBank/DDBJ whole genome shotgun (WGS) entry which is preliminary data.</text>
</comment>
<keyword evidence="1" id="KW-1133">Transmembrane helix</keyword>
<sequence>MYNNNNNNNNNYYYLIFILKFFNFFFFLFLLLILPLLSIKQQQQHHNQRKHPLISSKFNKFPLNIVVGLPSDFNDNPLRNPYKLSISKAQPVFDVAIEDIIIKFKILPSNSLFIAYEDTQLSDAIGPQKIVNHYCNKTVDVVMGMPYVFALAPIARMSQFWGIGGVPVFTTTVLIINLNNK</sequence>
<protein>
    <submittedName>
        <fullName evidence="2">ANF_receptor domain-containing protein</fullName>
    </submittedName>
</protein>
<gene>
    <name evidence="2" type="ORF">Mgra_00002207</name>
</gene>
<reference evidence="2" key="1">
    <citation type="journal article" date="2020" name="Ecol. Evol.">
        <title>Genome structure and content of the rice root-knot nematode (Meloidogyne graminicola).</title>
        <authorList>
            <person name="Phan N.T."/>
            <person name="Danchin E.G.J."/>
            <person name="Klopp C."/>
            <person name="Perfus-Barbeoch L."/>
            <person name="Kozlowski D.K."/>
            <person name="Koutsovoulos G.D."/>
            <person name="Lopez-Roques C."/>
            <person name="Bouchez O."/>
            <person name="Zahm M."/>
            <person name="Besnard G."/>
            <person name="Bellafiore S."/>
        </authorList>
    </citation>
    <scope>NUCLEOTIDE SEQUENCE</scope>
    <source>
        <strain evidence="2">VN-18</strain>
    </source>
</reference>
<dbReference type="AlphaFoldDB" id="A0A8S9ZYK2"/>
<proteinExistence type="predicted"/>
<dbReference type="GO" id="GO:0038023">
    <property type="term" value="F:signaling receptor activity"/>
    <property type="evidence" value="ECO:0007669"/>
    <property type="project" value="TreeGrafter"/>
</dbReference>
<dbReference type="OrthoDB" id="1890790at2759"/>
<dbReference type="InterPro" id="IPR052612">
    <property type="entry name" value="ANP_Clearance_Receptor"/>
</dbReference>
<name>A0A8S9ZYK2_9BILA</name>
<dbReference type="EMBL" id="JABEBT010000013">
    <property type="protein sequence ID" value="KAF7638235.1"/>
    <property type="molecule type" value="Genomic_DNA"/>
</dbReference>
<dbReference type="Proteomes" id="UP000605970">
    <property type="component" value="Unassembled WGS sequence"/>
</dbReference>
<evidence type="ECO:0000313" key="3">
    <source>
        <dbReference type="Proteomes" id="UP000605970"/>
    </source>
</evidence>
<evidence type="ECO:0000256" key="1">
    <source>
        <dbReference type="SAM" id="Phobius"/>
    </source>
</evidence>
<organism evidence="2 3">
    <name type="scientific">Meloidogyne graminicola</name>
    <dbReference type="NCBI Taxonomy" id="189291"/>
    <lineage>
        <taxon>Eukaryota</taxon>
        <taxon>Metazoa</taxon>
        <taxon>Ecdysozoa</taxon>
        <taxon>Nematoda</taxon>
        <taxon>Chromadorea</taxon>
        <taxon>Rhabditida</taxon>
        <taxon>Tylenchina</taxon>
        <taxon>Tylenchomorpha</taxon>
        <taxon>Tylenchoidea</taxon>
        <taxon>Meloidogynidae</taxon>
        <taxon>Meloidogyninae</taxon>
        <taxon>Meloidogyne</taxon>
    </lineage>
</organism>
<feature type="transmembrane region" description="Helical" evidence="1">
    <location>
        <begin position="12"/>
        <end position="39"/>
    </location>
</feature>
<dbReference type="GO" id="GO:0007165">
    <property type="term" value="P:signal transduction"/>
    <property type="evidence" value="ECO:0007669"/>
    <property type="project" value="TreeGrafter"/>
</dbReference>
<accession>A0A8S9ZYK2</accession>
<keyword evidence="3" id="KW-1185">Reference proteome</keyword>
<feature type="transmembrane region" description="Helical" evidence="1">
    <location>
        <begin position="160"/>
        <end position="178"/>
    </location>
</feature>